<dbReference type="EMBL" id="LAZR01058040">
    <property type="protein sequence ID" value="KKK70753.1"/>
    <property type="molecule type" value="Genomic_DNA"/>
</dbReference>
<accession>A0A0F8XP32</accession>
<evidence type="ECO:0000313" key="2">
    <source>
        <dbReference type="EMBL" id="KKK70753.1"/>
    </source>
</evidence>
<evidence type="ECO:0000256" key="1">
    <source>
        <dbReference type="SAM" id="MobiDB-lite"/>
    </source>
</evidence>
<organism evidence="2">
    <name type="scientific">marine sediment metagenome</name>
    <dbReference type="NCBI Taxonomy" id="412755"/>
    <lineage>
        <taxon>unclassified sequences</taxon>
        <taxon>metagenomes</taxon>
        <taxon>ecological metagenomes</taxon>
    </lineage>
</organism>
<dbReference type="AlphaFoldDB" id="A0A0F8XP32"/>
<feature type="compositionally biased region" description="Basic and acidic residues" evidence="1">
    <location>
        <begin position="149"/>
        <end position="162"/>
    </location>
</feature>
<feature type="region of interest" description="Disordered" evidence="1">
    <location>
        <begin position="131"/>
        <end position="162"/>
    </location>
</feature>
<name>A0A0F8XP32_9ZZZZ</name>
<comment type="caution">
    <text evidence="2">The sequence shown here is derived from an EMBL/GenBank/DDBJ whole genome shotgun (WGS) entry which is preliminary data.</text>
</comment>
<reference evidence="2" key="1">
    <citation type="journal article" date="2015" name="Nature">
        <title>Complex archaea that bridge the gap between prokaryotes and eukaryotes.</title>
        <authorList>
            <person name="Spang A."/>
            <person name="Saw J.H."/>
            <person name="Jorgensen S.L."/>
            <person name="Zaremba-Niedzwiedzka K."/>
            <person name="Martijn J."/>
            <person name="Lind A.E."/>
            <person name="van Eijk R."/>
            <person name="Schleper C."/>
            <person name="Guy L."/>
            <person name="Ettema T.J."/>
        </authorList>
    </citation>
    <scope>NUCLEOTIDE SEQUENCE</scope>
</reference>
<sequence>MSEVKLKIGQRIECPYCEAYAVKPPSRPVEDTPIWSLPNNSPLNKLEEKVAEQSQQRTQALGKLEDATKCDLCDDQAEYRQCQRCMNDKFVGSHTDEEYRKLEAEGKKYYELIYAVATIFSDETRHETALRYIQEQEEGGPTDGQQARADLEEGNERTRTDR</sequence>
<gene>
    <name evidence="2" type="ORF">LCGC14_2920820</name>
</gene>
<protein>
    <submittedName>
        <fullName evidence="2">Uncharacterized protein</fullName>
    </submittedName>
</protein>
<proteinExistence type="predicted"/>